<sequence>MSGIPPERVVVTGAGRGHGREYALAPAGERAQVVVNAPGRTAKAVTEENRANGGTAAAGPDIGSEGAAT</sequence>
<dbReference type="SUPFAM" id="SSF51735">
    <property type="entry name" value="NAD(P)-binding Rossmann-fold domains"/>
    <property type="match status" value="1"/>
</dbReference>
<protein>
    <recommendedName>
        <fullName evidence="3">SDR family NAD(P)-dependent oxidoreductase</fullName>
    </recommendedName>
</protein>
<evidence type="ECO:0000313" key="2">
    <source>
        <dbReference type="EMBL" id="NEC88821.1"/>
    </source>
</evidence>
<name>A0A6B3BWP4_9ACTN</name>
<dbReference type="RefSeq" id="WP_164317148.1">
    <property type="nucleotide sequence ID" value="NZ_JAAGLU010000020.1"/>
</dbReference>
<feature type="region of interest" description="Disordered" evidence="1">
    <location>
        <begin position="47"/>
        <end position="69"/>
    </location>
</feature>
<accession>A0A6B3BWP4</accession>
<comment type="caution">
    <text evidence="2">The sequence shown here is derived from an EMBL/GenBank/DDBJ whole genome shotgun (WGS) entry which is preliminary data.</text>
</comment>
<evidence type="ECO:0008006" key="3">
    <source>
        <dbReference type="Google" id="ProtNLM"/>
    </source>
</evidence>
<evidence type="ECO:0000256" key="1">
    <source>
        <dbReference type="SAM" id="MobiDB-lite"/>
    </source>
</evidence>
<dbReference type="EMBL" id="JAAGLU010000020">
    <property type="protein sequence ID" value="NEC88821.1"/>
    <property type="molecule type" value="Genomic_DNA"/>
</dbReference>
<dbReference type="InterPro" id="IPR036291">
    <property type="entry name" value="NAD(P)-bd_dom_sf"/>
</dbReference>
<proteinExistence type="predicted"/>
<gene>
    <name evidence="2" type="ORF">G3I71_24090</name>
</gene>
<reference evidence="2" key="1">
    <citation type="submission" date="2020-01" db="EMBL/GenBank/DDBJ databases">
        <title>Insect and environment-associated Actinomycetes.</title>
        <authorList>
            <person name="Currrie C."/>
            <person name="Chevrette M."/>
            <person name="Carlson C."/>
            <person name="Stubbendieck R."/>
            <person name="Wendt-Pienkowski E."/>
        </authorList>
    </citation>
    <scope>NUCLEOTIDE SEQUENCE</scope>
    <source>
        <strain evidence="2">SID12501</strain>
    </source>
</reference>
<dbReference type="AlphaFoldDB" id="A0A6B3BWP4"/>
<organism evidence="2">
    <name type="scientific">Streptomyces sp. SID12501</name>
    <dbReference type="NCBI Taxonomy" id="2706042"/>
    <lineage>
        <taxon>Bacteria</taxon>
        <taxon>Bacillati</taxon>
        <taxon>Actinomycetota</taxon>
        <taxon>Actinomycetes</taxon>
        <taxon>Kitasatosporales</taxon>
        <taxon>Streptomycetaceae</taxon>
        <taxon>Streptomyces</taxon>
    </lineage>
</organism>
<dbReference type="Gene3D" id="3.40.50.720">
    <property type="entry name" value="NAD(P)-binding Rossmann-like Domain"/>
    <property type="match status" value="1"/>
</dbReference>